<keyword evidence="3" id="KW-0805">Transcription regulation</keyword>
<dbReference type="SUPFAM" id="SSF46894">
    <property type="entry name" value="C-terminal effector domain of the bipartite response regulators"/>
    <property type="match status" value="1"/>
</dbReference>
<keyword evidence="4 7" id="KW-0238">DNA-binding</keyword>
<dbReference type="GO" id="GO:0000156">
    <property type="term" value="F:phosphorelay response regulator activity"/>
    <property type="evidence" value="ECO:0007669"/>
    <property type="project" value="TreeGrafter"/>
</dbReference>
<dbReference type="SUPFAM" id="SSF52172">
    <property type="entry name" value="CheY-like"/>
    <property type="match status" value="1"/>
</dbReference>
<dbReference type="AlphaFoldDB" id="A0A437M403"/>
<keyword evidence="1 6" id="KW-0597">Phosphoprotein</keyword>
<name>A0A437M403_9SPHN</name>
<proteinExistence type="predicted"/>
<dbReference type="SMART" id="SM00448">
    <property type="entry name" value="REC"/>
    <property type="match status" value="1"/>
</dbReference>
<evidence type="ECO:0000259" key="9">
    <source>
        <dbReference type="PROSITE" id="PS51755"/>
    </source>
</evidence>
<evidence type="ECO:0000259" key="8">
    <source>
        <dbReference type="PROSITE" id="PS50110"/>
    </source>
</evidence>
<dbReference type="GO" id="GO:0005829">
    <property type="term" value="C:cytosol"/>
    <property type="evidence" value="ECO:0007669"/>
    <property type="project" value="TreeGrafter"/>
</dbReference>
<reference evidence="10 11" key="1">
    <citation type="submission" date="2019-01" db="EMBL/GenBank/DDBJ databases">
        <authorList>
            <person name="Chen W.-M."/>
        </authorList>
    </citation>
    <scope>NUCLEOTIDE SEQUENCE [LARGE SCALE GENOMIC DNA]</scope>
    <source>
        <strain evidence="10 11">CCP-7</strain>
    </source>
</reference>
<evidence type="ECO:0000313" key="10">
    <source>
        <dbReference type="EMBL" id="RVT92427.1"/>
    </source>
</evidence>
<dbReference type="InterPro" id="IPR001867">
    <property type="entry name" value="OmpR/PhoB-type_DNA-bd"/>
</dbReference>
<dbReference type="PANTHER" id="PTHR48111:SF4">
    <property type="entry name" value="DNA-BINDING DUAL TRANSCRIPTIONAL REGULATOR OMPR"/>
    <property type="match status" value="1"/>
</dbReference>
<dbReference type="GO" id="GO:0032993">
    <property type="term" value="C:protein-DNA complex"/>
    <property type="evidence" value="ECO:0007669"/>
    <property type="project" value="TreeGrafter"/>
</dbReference>
<dbReference type="PANTHER" id="PTHR48111">
    <property type="entry name" value="REGULATOR OF RPOS"/>
    <property type="match status" value="1"/>
</dbReference>
<dbReference type="InterPro" id="IPR036388">
    <property type="entry name" value="WH-like_DNA-bd_sf"/>
</dbReference>
<evidence type="ECO:0000256" key="1">
    <source>
        <dbReference type="ARBA" id="ARBA00022553"/>
    </source>
</evidence>
<feature type="domain" description="OmpR/PhoB-type" evidence="9">
    <location>
        <begin position="137"/>
        <end position="233"/>
    </location>
</feature>
<dbReference type="Gene3D" id="1.10.10.10">
    <property type="entry name" value="Winged helix-like DNA-binding domain superfamily/Winged helix DNA-binding domain"/>
    <property type="match status" value="1"/>
</dbReference>
<protein>
    <submittedName>
        <fullName evidence="10">Response regulator transcription factor</fullName>
    </submittedName>
</protein>
<feature type="DNA-binding region" description="OmpR/PhoB-type" evidence="7">
    <location>
        <begin position="137"/>
        <end position="233"/>
    </location>
</feature>
<evidence type="ECO:0000256" key="7">
    <source>
        <dbReference type="PROSITE-ProRule" id="PRU01091"/>
    </source>
</evidence>
<evidence type="ECO:0000256" key="6">
    <source>
        <dbReference type="PROSITE-ProRule" id="PRU00169"/>
    </source>
</evidence>
<evidence type="ECO:0000313" key="11">
    <source>
        <dbReference type="Proteomes" id="UP000282971"/>
    </source>
</evidence>
<keyword evidence="2" id="KW-0902">Two-component regulatory system</keyword>
<dbReference type="GO" id="GO:0006355">
    <property type="term" value="P:regulation of DNA-templated transcription"/>
    <property type="evidence" value="ECO:0007669"/>
    <property type="project" value="InterPro"/>
</dbReference>
<dbReference type="SMART" id="SM00862">
    <property type="entry name" value="Trans_reg_C"/>
    <property type="match status" value="1"/>
</dbReference>
<dbReference type="PROSITE" id="PS50110">
    <property type="entry name" value="RESPONSE_REGULATORY"/>
    <property type="match status" value="1"/>
</dbReference>
<gene>
    <name evidence="10" type="ORF">EOD43_00355</name>
</gene>
<dbReference type="RefSeq" id="WP_127740019.1">
    <property type="nucleotide sequence ID" value="NZ_SACN01000001.1"/>
</dbReference>
<dbReference type="OrthoDB" id="2181430at2"/>
<sequence>MNQVNTANPEILVVDDDNDLRTLITDFLRQNGLSVESAADAVAMDAAIAAKRPDLIVLDLMMPGEDGLSVLRRIRKPGGPAIIMLSAMGEDTDRIIGLEVGADDYLPKPCNPRELLARIRAVLRRKAEEGAAANGSGQQRRFGAWALDVVQREVRRAGAPAAPLTDAEFRVLVAFLDRPQRVLTRDQIIEAGKGLDSDVYDRAIDVTISRLRKKLGPDDPIRTVRNEGYMFTLKVEGE</sequence>
<dbReference type="Gene3D" id="3.40.50.2300">
    <property type="match status" value="1"/>
</dbReference>
<dbReference type="GO" id="GO:0000976">
    <property type="term" value="F:transcription cis-regulatory region binding"/>
    <property type="evidence" value="ECO:0007669"/>
    <property type="project" value="TreeGrafter"/>
</dbReference>
<dbReference type="Gene3D" id="6.10.250.690">
    <property type="match status" value="1"/>
</dbReference>
<evidence type="ECO:0000256" key="4">
    <source>
        <dbReference type="ARBA" id="ARBA00023125"/>
    </source>
</evidence>
<feature type="modified residue" description="4-aspartylphosphate" evidence="6">
    <location>
        <position position="59"/>
    </location>
</feature>
<dbReference type="InterPro" id="IPR016032">
    <property type="entry name" value="Sig_transdc_resp-reg_C-effctor"/>
</dbReference>
<comment type="caution">
    <text evidence="10">The sequence shown here is derived from an EMBL/GenBank/DDBJ whole genome shotgun (WGS) entry which is preliminary data.</text>
</comment>
<dbReference type="InterPro" id="IPR011006">
    <property type="entry name" value="CheY-like_superfamily"/>
</dbReference>
<dbReference type="InterPro" id="IPR039420">
    <property type="entry name" value="WalR-like"/>
</dbReference>
<keyword evidence="5" id="KW-0804">Transcription</keyword>
<dbReference type="PROSITE" id="PS51755">
    <property type="entry name" value="OMPR_PHOB"/>
    <property type="match status" value="1"/>
</dbReference>
<organism evidence="10 11">
    <name type="scientific">Sphingomonas crocodyli</name>
    <dbReference type="NCBI Taxonomy" id="1979270"/>
    <lineage>
        <taxon>Bacteria</taxon>
        <taxon>Pseudomonadati</taxon>
        <taxon>Pseudomonadota</taxon>
        <taxon>Alphaproteobacteria</taxon>
        <taxon>Sphingomonadales</taxon>
        <taxon>Sphingomonadaceae</taxon>
        <taxon>Sphingomonas</taxon>
    </lineage>
</organism>
<dbReference type="CDD" id="cd00383">
    <property type="entry name" value="trans_reg_C"/>
    <property type="match status" value="1"/>
</dbReference>
<dbReference type="EMBL" id="SACN01000001">
    <property type="protein sequence ID" value="RVT92427.1"/>
    <property type="molecule type" value="Genomic_DNA"/>
</dbReference>
<dbReference type="InterPro" id="IPR001789">
    <property type="entry name" value="Sig_transdc_resp-reg_receiver"/>
</dbReference>
<dbReference type="Proteomes" id="UP000282971">
    <property type="component" value="Unassembled WGS sequence"/>
</dbReference>
<evidence type="ECO:0000256" key="3">
    <source>
        <dbReference type="ARBA" id="ARBA00023015"/>
    </source>
</evidence>
<dbReference type="Pfam" id="PF00486">
    <property type="entry name" value="Trans_reg_C"/>
    <property type="match status" value="1"/>
</dbReference>
<dbReference type="Pfam" id="PF00072">
    <property type="entry name" value="Response_reg"/>
    <property type="match status" value="1"/>
</dbReference>
<evidence type="ECO:0000256" key="2">
    <source>
        <dbReference type="ARBA" id="ARBA00023012"/>
    </source>
</evidence>
<keyword evidence="11" id="KW-1185">Reference proteome</keyword>
<evidence type="ECO:0000256" key="5">
    <source>
        <dbReference type="ARBA" id="ARBA00023163"/>
    </source>
</evidence>
<feature type="domain" description="Response regulatory" evidence="8">
    <location>
        <begin position="10"/>
        <end position="123"/>
    </location>
</feature>
<accession>A0A437M403</accession>